<dbReference type="SUPFAM" id="SSF53335">
    <property type="entry name" value="S-adenosyl-L-methionine-dependent methyltransferases"/>
    <property type="match status" value="1"/>
</dbReference>
<evidence type="ECO:0000259" key="6">
    <source>
        <dbReference type="Pfam" id="PF05175"/>
    </source>
</evidence>
<evidence type="ECO:0000256" key="3">
    <source>
        <dbReference type="ARBA" id="ARBA00022691"/>
    </source>
</evidence>
<feature type="binding site" evidence="5">
    <location>
        <begin position="117"/>
        <end position="121"/>
    </location>
    <ligand>
        <name>S-adenosyl-L-methionine</name>
        <dbReference type="ChEBI" id="CHEBI:59789"/>
    </ligand>
</feature>
<organism evidence="8 9">
    <name type="scientific">Staphylococcus ratti</name>
    <dbReference type="NCBI Taxonomy" id="2892440"/>
    <lineage>
        <taxon>Bacteria</taxon>
        <taxon>Bacillati</taxon>
        <taxon>Bacillota</taxon>
        <taxon>Bacilli</taxon>
        <taxon>Bacillales</taxon>
        <taxon>Staphylococcaceae</taxon>
        <taxon>Staphylococcus</taxon>
    </lineage>
</organism>
<feature type="binding site" evidence="5">
    <location>
        <position position="184"/>
    </location>
    <ligand>
        <name>S-adenosyl-L-methionine</name>
        <dbReference type="ChEBI" id="CHEBI:59789"/>
    </ligand>
</feature>
<keyword evidence="1 5" id="KW-0489">Methyltransferase</keyword>
<dbReference type="RefSeq" id="WP_229293160.1">
    <property type="nucleotide sequence ID" value="NZ_CP086654.1"/>
</dbReference>
<dbReference type="Gene3D" id="3.40.50.150">
    <property type="entry name" value="Vaccinia Virus protein VP39"/>
    <property type="match status" value="1"/>
</dbReference>
<name>A0ABY3PEL4_9STAP</name>
<dbReference type="PANTHER" id="PTHR18895">
    <property type="entry name" value="HEMK METHYLTRANSFERASE"/>
    <property type="match status" value="1"/>
</dbReference>
<dbReference type="HAMAP" id="MF_02126">
    <property type="entry name" value="RF_methyltr_PrmC"/>
    <property type="match status" value="1"/>
</dbReference>
<dbReference type="InterPro" id="IPR029063">
    <property type="entry name" value="SAM-dependent_MTases_sf"/>
</dbReference>
<protein>
    <recommendedName>
        <fullName evidence="5">Release factor glutamine methyltransferase</fullName>
        <shortName evidence="5">RF MTase</shortName>
        <ecNumber evidence="5">2.1.1.297</ecNumber>
    </recommendedName>
    <alternativeName>
        <fullName evidence="5">N5-glutamine methyltransferase PrmC</fullName>
    </alternativeName>
    <alternativeName>
        <fullName evidence="5">Protein-(glutamine-N5) MTase PrmC</fullName>
    </alternativeName>
    <alternativeName>
        <fullName evidence="5">Protein-glutamine N-methyltransferase PrmC</fullName>
    </alternativeName>
</protein>
<evidence type="ECO:0000256" key="4">
    <source>
        <dbReference type="ARBA" id="ARBA00048391"/>
    </source>
</evidence>
<dbReference type="CDD" id="cd02440">
    <property type="entry name" value="AdoMet_MTases"/>
    <property type="match status" value="1"/>
</dbReference>
<keyword evidence="2 5" id="KW-0808">Transferase</keyword>
<gene>
    <name evidence="5 8" type="primary">prmC</name>
    <name evidence="8" type="ORF">LN051_03200</name>
</gene>
<evidence type="ECO:0000256" key="2">
    <source>
        <dbReference type="ARBA" id="ARBA00022679"/>
    </source>
</evidence>
<comment type="caution">
    <text evidence="5">Lacks conserved residue(s) required for the propagation of feature annotation.</text>
</comment>
<feature type="domain" description="Methyltransferase small" evidence="6">
    <location>
        <begin position="103"/>
        <end position="195"/>
    </location>
</feature>
<dbReference type="NCBIfam" id="TIGR03534">
    <property type="entry name" value="RF_mod_PrmC"/>
    <property type="match status" value="1"/>
</dbReference>
<dbReference type="Pfam" id="PF05175">
    <property type="entry name" value="MTS"/>
    <property type="match status" value="1"/>
</dbReference>
<comment type="similarity">
    <text evidence="5">Belongs to the protein N5-glutamine methyltransferase family. PrmC subfamily.</text>
</comment>
<comment type="catalytic activity">
    <reaction evidence="4 5">
        <text>L-glutaminyl-[peptide chain release factor] + S-adenosyl-L-methionine = N(5)-methyl-L-glutaminyl-[peptide chain release factor] + S-adenosyl-L-homocysteine + H(+)</text>
        <dbReference type="Rhea" id="RHEA:42896"/>
        <dbReference type="Rhea" id="RHEA-COMP:10271"/>
        <dbReference type="Rhea" id="RHEA-COMP:10272"/>
        <dbReference type="ChEBI" id="CHEBI:15378"/>
        <dbReference type="ChEBI" id="CHEBI:30011"/>
        <dbReference type="ChEBI" id="CHEBI:57856"/>
        <dbReference type="ChEBI" id="CHEBI:59789"/>
        <dbReference type="ChEBI" id="CHEBI:61891"/>
        <dbReference type="EC" id="2.1.1.297"/>
    </reaction>
</comment>
<sequence length="281" mass="31881">MVKFNQWIRNAQDKLREKAYDASQVEWLVTDILGWSRTAYFVHQQDEMTEDMEMRLNQGLTRLLEGEPVQYVVGSATFLGRPFTVNEHVLIPRPETEEVVMCLMKQLPNEGYIADIGTGSGVIAITIKSEYPQLNVIASDISEEALSVAKSNAVRNHVNVDFLKGDTLHPYIERGVKLDGLISNPPYIDVSEATLMSYSTLTYEPHMALFADENGLKIYRAILEQLPKVMNEHAPIVFETGYQQGEKLKTLITAMYAHLDPVVYADINGHDRIVTFKWETK</sequence>
<dbReference type="Pfam" id="PF17827">
    <property type="entry name" value="PrmC_N"/>
    <property type="match status" value="1"/>
</dbReference>
<evidence type="ECO:0000313" key="8">
    <source>
        <dbReference type="EMBL" id="UEX90679.1"/>
    </source>
</evidence>
<dbReference type="PROSITE" id="PS00092">
    <property type="entry name" value="N6_MTASE"/>
    <property type="match status" value="1"/>
</dbReference>
<dbReference type="GO" id="GO:0032259">
    <property type="term" value="P:methylation"/>
    <property type="evidence" value="ECO:0007669"/>
    <property type="project" value="UniProtKB-KW"/>
</dbReference>
<dbReference type="GO" id="GO:0102559">
    <property type="term" value="F:peptide chain release factor N(5)-glutamine methyltransferase activity"/>
    <property type="evidence" value="ECO:0007669"/>
    <property type="project" value="UniProtKB-EC"/>
</dbReference>
<dbReference type="InterPro" id="IPR050320">
    <property type="entry name" value="N5-glutamine_MTase"/>
</dbReference>
<evidence type="ECO:0000259" key="7">
    <source>
        <dbReference type="Pfam" id="PF17827"/>
    </source>
</evidence>
<feature type="binding site" evidence="5">
    <location>
        <begin position="184"/>
        <end position="187"/>
    </location>
    <ligand>
        <name>substrate</name>
    </ligand>
</feature>
<feature type="binding site" evidence="5">
    <location>
        <position position="140"/>
    </location>
    <ligand>
        <name>S-adenosyl-L-methionine</name>
        <dbReference type="ChEBI" id="CHEBI:59789"/>
    </ligand>
</feature>
<dbReference type="InterPro" id="IPR040758">
    <property type="entry name" value="PrmC_N"/>
</dbReference>
<dbReference type="Proteomes" id="UP001197626">
    <property type="component" value="Chromosome"/>
</dbReference>
<evidence type="ECO:0000256" key="5">
    <source>
        <dbReference type="HAMAP-Rule" id="MF_02126"/>
    </source>
</evidence>
<feature type="domain" description="Release factor glutamine methyltransferase N-terminal" evidence="7">
    <location>
        <begin position="6"/>
        <end position="74"/>
    </location>
</feature>
<dbReference type="EMBL" id="CP086654">
    <property type="protein sequence ID" value="UEX90679.1"/>
    <property type="molecule type" value="Genomic_DNA"/>
</dbReference>
<evidence type="ECO:0000313" key="9">
    <source>
        <dbReference type="Proteomes" id="UP001197626"/>
    </source>
</evidence>
<reference evidence="8 9" key="1">
    <citation type="journal article" date="2022" name="Pathogens">
        <title>Staphylococcus ratti sp. nov. Isolated from a Lab Rat.</title>
        <authorList>
            <person name="Kovarovic V."/>
            <person name="Sedlacek I."/>
            <person name="Petras P."/>
            <person name="Kralova S."/>
            <person name="Maslanova I."/>
            <person name="Svec P."/>
            <person name="Neumann-Schaal M."/>
            <person name="Botka T."/>
            <person name="Gelbicova T."/>
            <person name="Stankova E."/>
            <person name="Doskar J."/>
            <person name="Pantucek R."/>
        </authorList>
    </citation>
    <scope>NUCLEOTIDE SEQUENCE [LARGE SCALE GENOMIC DNA]</scope>
    <source>
        <strain evidence="8 9">CCM 9025</strain>
    </source>
</reference>
<dbReference type="Gene3D" id="1.10.8.10">
    <property type="entry name" value="DNA helicase RuvA subunit, C-terminal domain"/>
    <property type="match status" value="1"/>
</dbReference>
<comment type="function">
    <text evidence="5">Methylates the class 1 translation termination release factors RF1/PrfA and RF2/PrfB on the glutamine residue of the universally conserved GGQ motif.</text>
</comment>
<dbReference type="EC" id="2.1.1.297" evidence="5"/>
<dbReference type="InterPro" id="IPR002052">
    <property type="entry name" value="DNA_methylase_N6_adenine_CS"/>
</dbReference>
<accession>A0ABY3PEL4</accession>
<keyword evidence="9" id="KW-1185">Reference proteome</keyword>
<dbReference type="PANTHER" id="PTHR18895:SF74">
    <property type="entry name" value="MTRF1L RELEASE FACTOR GLUTAMINE METHYLTRANSFERASE"/>
    <property type="match status" value="1"/>
</dbReference>
<keyword evidence="3 5" id="KW-0949">S-adenosyl-L-methionine</keyword>
<dbReference type="InterPro" id="IPR007848">
    <property type="entry name" value="Small_mtfrase_dom"/>
</dbReference>
<dbReference type="InterPro" id="IPR019874">
    <property type="entry name" value="RF_methyltr_PrmC"/>
</dbReference>
<proteinExistence type="inferred from homology"/>
<evidence type="ECO:0000256" key="1">
    <source>
        <dbReference type="ARBA" id="ARBA00022603"/>
    </source>
</evidence>
<dbReference type="NCBIfam" id="TIGR00536">
    <property type="entry name" value="hemK_fam"/>
    <property type="match status" value="1"/>
</dbReference>
<dbReference type="InterPro" id="IPR004556">
    <property type="entry name" value="HemK-like"/>
</dbReference>